<keyword evidence="5" id="KW-1185">Reference proteome</keyword>
<proteinExistence type="predicted"/>
<dbReference type="PRINTS" id="PR00455">
    <property type="entry name" value="HTHTETR"/>
</dbReference>
<dbReference type="RefSeq" id="WP_007469087.1">
    <property type="nucleotide sequence ID" value="NZ_KI391954.1"/>
</dbReference>
<evidence type="ECO:0000313" key="4">
    <source>
        <dbReference type="EMBL" id="EFV13672.1"/>
    </source>
</evidence>
<dbReference type="PROSITE" id="PS50977">
    <property type="entry name" value="HTH_TETR_2"/>
    <property type="match status" value="1"/>
</dbReference>
<dbReference type="AlphaFoldDB" id="E5XPS4"/>
<gene>
    <name evidence="4" type="ORF">HMPREF9336_01496</name>
</gene>
<evidence type="ECO:0000259" key="3">
    <source>
        <dbReference type="PROSITE" id="PS50977"/>
    </source>
</evidence>
<keyword evidence="1 2" id="KW-0238">DNA-binding</keyword>
<dbReference type="STRING" id="679197.HMPREF9336_01496"/>
<dbReference type="PROSITE" id="PS01081">
    <property type="entry name" value="HTH_TETR_1"/>
    <property type="match status" value="1"/>
</dbReference>
<evidence type="ECO:0000256" key="1">
    <source>
        <dbReference type="ARBA" id="ARBA00023125"/>
    </source>
</evidence>
<dbReference type="Proteomes" id="UP000004816">
    <property type="component" value="Unassembled WGS sequence"/>
</dbReference>
<dbReference type="EMBL" id="ACZI02000003">
    <property type="protein sequence ID" value="EFV13672.1"/>
    <property type="molecule type" value="Genomic_DNA"/>
</dbReference>
<comment type="caution">
    <text evidence="4">The sequence shown here is derived from an EMBL/GenBank/DDBJ whole genome shotgun (WGS) entry which is preliminary data.</text>
</comment>
<feature type="domain" description="HTH tetR-type" evidence="3">
    <location>
        <begin position="19"/>
        <end position="79"/>
    </location>
</feature>
<dbReference type="Pfam" id="PF00440">
    <property type="entry name" value="TetR_N"/>
    <property type="match status" value="1"/>
</dbReference>
<organism evidence="4 5">
    <name type="scientific">Segniliparus rugosus (strain ATCC BAA-974 / DSM 45345 / CCUG 50838 / CIP 108380 / JCM 13579 / CDC 945)</name>
    <dbReference type="NCBI Taxonomy" id="679197"/>
    <lineage>
        <taxon>Bacteria</taxon>
        <taxon>Bacillati</taxon>
        <taxon>Actinomycetota</taxon>
        <taxon>Actinomycetes</taxon>
        <taxon>Mycobacteriales</taxon>
        <taxon>Segniliparaceae</taxon>
        <taxon>Segniliparus</taxon>
    </lineage>
</organism>
<dbReference type="eggNOG" id="COG1309">
    <property type="taxonomic scope" value="Bacteria"/>
</dbReference>
<dbReference type="PANTHER" id="PTHR30055">
    <property type="entry name" value="HTH-TYPE TRANSCRIPTIONAL REGULATOR RUTR"/>
    <property type="match status" value="1"/>
</dbReference>
<feature type="DNA-binding region" description="H-T-H motif" evidence="2">
    <location>
        <begin position="42"/>
        <end position="61"/>
    </location>
</feature>
<dbReference type="PANTHER" id="PTHR30055:SF153">
    <property type="entry name" value="HTH-TYPE TRANSCRIPTIONAL REPRESSOR RV3405C"/>
    <property type="match status" value="1"/>
</dbReference>
<dbReference type="InterPro" id="IPR009057">
    <property type="entry name" value="Homeodomain-like_sf"/>
</dbReference>
<dbReference type="HOGENOM" id="CLU_088572_2_0_11"/>
<dbReference type="GO" id="GO:0003700">
    <property type="term" value="F:DNA-binding transcription factor activity"/>
    <property type="evidence" value="ECO:0007669"/>
    <property type="project" value="TreeGrafter"/>
</dbReference>
<protein>
    <recommendedName>
        <fullName evidence="3">HTH tetR-type domain-containing protein</fullName>
    </recommendedName>
</protein>
<sequence>MTTDCPPTPPGGAKPTGRDAVVAATLTAASELFAQKGPSATSIRDIATRAGVNHGLVFRYFGAKEQLLGATLDYLADLATSLRQAGADPDEVRAAEDRQLLVGVRATLDGYPAGRLQSRFPGMELLLAEVRRRNPDERAARIATAHAVALHLGWRLFGPGLRAGLGLDDLSEAELNARIATECDRITAARATNDARPAT</sequence>
<name>E5XPS4_SEGRC</name>
<dbReference type="InterPro" id="IPR050109">
    <property type="entry name" value="HTH-type_TetR-like_transc_reg"/>
</dbReference>
<evidence type="ECO:0000313" key="5">
    <source>
        <dbReference type="Proteomes" id="UP000004816"/>
    </source>
</evidence>
<dbReference type="SUPFAM" id="SSF46689">
    <property type="entry name" value="Homeodomain-like"/>
    <property type="match status" value="1"/>
</dbReference>
<dbReference type="InterPro" id="IPR001647">
    <property type="entry name" value="HTH_TetR"/>
</dbReference>
<evidence type="ECO:0000256" key="2">
    <source>
        <dbReference type="PROSITE-ProRule" id="PRU00335"/>
    </source>
</evidence>
<accession>E5XPS4</accession>
<reference evidence="4 5" key="1">
    <citation type="journal article" date="2011" name="Stand. Genomic Sci.">
        <title>High quality draft genome sequence of Segniliparus rugosus CDC 945(T)= (ATCC BAA-974(T)).</title>
        <authorList>
            <person name="Earl A.M."/>
            <person name="Desjardins C.A."/>
            <person name="Fitzgerald M.G."/>
            <person name="Arachchi H.M."/>
            <person name="Zeng Q."/>
            <person name="Mehta T."/>
            <person name="Griggs A."/>
            <person name="Birren B.W."/>
            <person name="Toney N.C."/>
            <person name="Carr J."/>
            <person name="Posey J."/>
            <person name="Butler W.R."/>
        </authorList>
    </citation>
    <scope>NUCLEOTIDE SEQUENCE [LARGE SCALE GENOMIC DNA]</scope>
    <source>
        <strain evidence="5">ATCC BAA-974 / DSM 45345 / CCUG 50838 / CIP 108380 / JCM 13579 / CDC 945</strain>
    </source>
</reference>
<dbReference type="InterPro" id="IPR023772">
    <property type="entry name" value="DNA-bd_HTH_TetR-type_CS"/>
</dbReference>
<dbReference type="Gene3D" id="1.10.357.10">
    <property type="entry name" value="Tetracycline Repressor, domain 2"/>
    <property type="match status" value="1"/>
</dbReference>
<dbReference type="GO" id="GO:0000976">
    <property type="term" value="F:transcription cis-regulatory region binding"/>
    <property type="evidence" value="ECO:0007669"/>
    <property type="project" value="TreeGrafter"/>
</dbReference>